<dbReference type="AlphaFoldDB" id="A0A8X6QQ15"/>
<name>A0A8X6QQ15_NEPPI</name>
<sequence>MEFKAKKKDSLKQKLEKFPQIIVDTRMLIKKRLKKLCVEVLLFFLNRGDVISVFPKVKGHSNDTLQVKLTKKKHVKEEIKACYPGRVNIHPSSWKFGIFMGEDPRVCWLRQNEDMKNLSNFGDWKNEIF</sequence>
<accession>A0A8X6QQ15</accession>
<evidence type="ECO:0000313" key="2">
    <source>
        <dbReference type="Proteomes" id="UP000887013"/>
    </source>
</evidence>
<dbReference type="Proteomes" id="UP000887013">
    <property type="component" value="Unassembled WGS sequence"/>
</dbReference>
<comment type="caution">
    <text evidence="1">The sequence shown here is derived from an EMBL/GenBank/DDBJ whole genome shotgun (WGS) entry which is preliminary data.</text>
</comment>
<protein>
    <submittedName>
        <fullName evidence="1">Uncharacterized protein</fullName>
    </submittedName>
</protein>
<dbReference type="EMBL" id="BMAW01129572">
    <property type="protein sequence ID" value="GFU30999.1"/>
    <property type="molecule type" value="Genomic_DNA"/>
</dbReference>
<proteinExistence type="predicted"/>
<gene>
    <name evidence="1" type="ORF">NPIL_635041</name>
</gene>
<keyword evidence="2" id="KW-1185">Reference proteome</keyword>
<organism evidence="1 2">
    <name type="scientific">Nephila pilipes</name>
    <name type="common">Giant wood spider</name>
    <name type="synonym">Nephila maculata</name>
    <dbReference type="NCBI Taxonomy" id="299642"/>
    <lineage>
        <taxon>Eukaryota</taxon>
        <taxon>Metazoa</taxon>
        <taxon>Ecdysozoa</taxon>
        <taxon>Arthropoda</taxon>
        <taxon>Chelicerata</taxon>
        <taxon>Arachnida</taxon>
        <taxon>Araneae</taxon>
        <taxon>Araneomorphae</taxon>
        <taxon>Entelegynae</taxon>
        <taxon>Araneoidea</taxon>
        <taxon>Nephilidae</taxon>
        <taxon>Nephila</taxon>
    </lineage>
</organism>
<reference evidence="1" key="1">
    <citation type="submission" date="2020-08" db="EMBL/GenBank/DDBJ databases">
        <title>Multicomponent nature underlies the extraordinary mechanical properties of spider dragline silk.</title>
        <authorList>
            <person name="Kono N."/>
            <person name="Nakamura H."/>
            <person name="Mori M."/>
            <person name="Yoshida Y."/>
            <person name="Ohtoshi R."/>
            <person name="Malay A.D."/>
            <person name="Moran D.A.P."/>
            <person name="Tomita M."/>
            <person name="Numata K."/>
            <person name="Arakawa K."/>
        </authorList>
    </citation>
    <scope>NUCLEOTIDE SEQUENCE</scope>
</reference>
<evidence type="ECO:0000313" key="1">
    <source>
        <dbReference type="EMBL" id="GFU30999.1"/>
    </source>
</evidence>